<proteinExistence type="predicted"/>
<feature type="region of interest" description="Disordered" evidence="2">
    <location>
        <begin position="106"/>
        <end position="126"/>
    </location>
</feature>
<dbReference type="PANTHER" id="PTHR12243">
    <property type="entry name" value="MADF DOMAIN TRANSCRIPTION FACTOR"/>
    <property type="match status" value="1"/>
</dbReference>
<feature type="compositionally biased region" description="Acidic residues" evidence="2">
    <location>
        <begin position="115"/>
        <end position="126"/>
    </location>
</feature>
<feature type="compositionally biased region" description="Basic residues" evidence="2">
    <location>
        <begin position="157"/>
        <end position="166"/>
    </location>
</feature>
<evidence type="ECO:0000259" key="4">
    <source>
        <dbReference type="PROSITE" id="PS51031"/>
    </source>
</evidence>
<evidence type="ECO:0000259" key="3">
    <source>
        <dbReference type="PROSITE" id="PS51029"/>
    </source>
</evidence>
<feature type="region of interest" description="Disordered" evidence="2">
    <location>
        <begin position="147"/>
        <end position="169"/>
    </location>
</feature>
<dbReference type="AlphaFoldDB" id="A0AAV0X1G2"/>
<evidence type="ECO:0000313" key="6">
    <source>
        <dbReference type="Proteomes" id="UP001160148"/>
    </source>
</evidence>
<protein>
    <recommendedName>
        <fullName evidence="7">MADF domain-containing protein</fullName>
    </recommendedName>
</protein>
<dbReference type="InterPro" id="IPR004210">
    <property type="entry name" value="BESS_motif"/>
</dbReference>
<feature type="domain" description="MADF" evidence="3">
    <location>
        <begin position="6"/>
        <end position="104"/>
    </location>
</feature>
<gene>
    <name evidence="5" type="ORF">MEUPH1_LOCUS17273</name>
</gene>
<evidence type="ECO:0000256" key="1">
    <source>
        <dbReference type="PROSITE-ProRule" id="PRU00371"/>
    </source>
</evidence>
<keyword evidence="1" id="KW-0539">Nucleus</keyword>
<dbReference type="EMBL" id="CARXXK010000003">
    <property type="protein sequence ID" value="CAI6362174.1"/>
    <property type="molecule type" value="Genomic_DNA"/>
</dbReference>
<dbReference type="Proteomes" id="UP001160148">
    <property type="component" value="Unassembled WGS sequence"/>
</dbReference>
<dbReference type="Pfam" id="PF10545">
    <property type="entry name" value="MADF_DNA_bdg"/>
    <property type="match status" value="1"/>
</dbReference>
<comment type="subcellular location">
    <subcellularLocation>
        <location evidence="1">Nucleus</location>
    </subcellularLocation>
</comment>
<dbReference type="Pfam" id="PF02944">
    <property type="entry name" value="BESS"/>
    <property type="match status" value="1"/>
</dbReference>
<feature type="domain" description="BESS" evidence="4">
    <location>
        <begin position="189"/>
        <end position="228"/>
    </location>
</feature>
<dbReference type="GO" id="GO:0003677">
    <property type="term" value="F:DNA binding"/>
    <property type="evidence" value="ECO:0007669"/>
    <property type="project" value="InterPro"/>
</dbReference>
<sequence length="333" mass="38180">MFDNELFINEVSNEESIWNIENKLYHDKNAKHVSWTKVARASIADFDELEDIIKSKKIAELQKKWKSLRDSYRRKCITKSGQAATRSKPYIYANVLEFLRPTMQNRTTESNIQSSEDEVSVGESGETEDVDLVVGNNITAEEIMANSDAEEPCARPPNKKLKKNPKKTATSNFGSSLLKILENRQKIPEDPEKSFLLSLLPQIKSLDEDQKTRLYVEFLNAIQRVKNCSVTPTYPYNTPNNQPYSPFPPQHYYTTNNNPQSVSSSISHQTPLSHMPHFNITPHQYASQNVPTTMINNTTITSPQRVNDELNYVPQSPSTEIRSAQKQNHYYNY</sequence>
<dbReference type="InterPro" id="IPR006578">
    <property type="entry name" value="MADF-dom"/>
</dbReference>
<reference evidence="5 6" key="1">
    <citation type="submission" date="2023-01" db="EMBL/GenBank/DDBJ databases">
        <authorList>
            <person name="Whitehead M."/>
        </authorList>
    </citation>
    <scope>NUCLEOTIDE SEQUENCE [LARGE SCALE GENOMIC DNA]</scope>
</reference>
<dbReference type="PROSITE" id="PS51031">
    <property type="entry name" value="BESS"/>
    <property type="match status" value="1"/>
</dbReference>
<keyword evidence="6" id="KW-1185">Reference proteome</keyword>
<dbReference type="GO" id="GO:0005634">
    <property type="term" value="C:nucleus"/>
    <property type="evidence" value="ECO:0007669"/>
    <property type="project" value="UniProtKB-SubCell"/>
</dbReference>
<organism evidence="5 6">
    <name type="scientific">Macrosiphum euphorbiae</name>
    <name type="common">potato aphid</name>
    <dbReference type="NCBI Taxonomy" id="13131"/>
    <lineage>
        <taxon>Eukaryota</taxon>
        <taxon>Metazoa</taxon>
        <taxon>Ecdysozoa</taxon>
        <taxon>Arthropoda</taxon>
        <taxon>Hexapoda</taxon>
        <taxon>Insecta</taxon>
        <taxon>Pterygota</taxon>
        <taxon>Neoptera</taxon>
        <taxon>Paraneoptera</taxon>
        <taxon>Hemiptera</taxon>
        <taxon>Sternorrhyncha</taxon>
        <taxon>Aphidomorpha</taxon>
        <taxon>Aphidoidea</taxon>
        <taxon>Aphididae</taxon>
        <taxon>Macrosiphini</taxon>
        <taxon>Macrosiphum</taxon>
    </lineage>
</organism>
<dbReference type="GO" id="GO:0005667">
    <property type="term" value="C:transcription regulator complex"/>
    <property type="evidence" value="ECO:0007669"/>
    <property type="project" value="TreeGrafter"/>
</dbReference>
<evidence type="ECO:0000256" key="2">
    <source>
        <dbReference type="SAM" id="MobiDB-lite"/>
    </source>
</evidence>
<dbReference type="SMART" id="SM00595">
    <property type="entry name" value="MADF"/>
    <property type="match status" value="1"/>
</dbReference>
<comment type="caution">
    <text evidence="5">The sequence shown here is derived from an EMBL/GenBank/DDBJ whole genome shotgun (WGS) entry which is preliminary data.</text>
</comment>
<evidence type="ECO:0000313" key="5">
    <source>
        <dbReference type="EMBL" id="CAI6362174.1"/>
    </source>
</evidence>
<dbReference type="InterPro" id="IPR039353">
    <property type="entry name" value="TF_Adf1"/>
</dbReference>
<name>A0AAV0X1G2_9HEMI</name>
<evidence type="ECO:0008006" key="7">
    <source>
        <dbReference type="Google" id="ProtNLM"/>
    </source>
</evidence>
<accession>A0AAV0X1G2</accession>
<dbReference type="PANTHER" id="PTHR12243:SF69">
    <property type="entry name" value="SI:CH73-59F11.3"/>
    <property type="match status" value="1"/>
</dbReference>
<dbReference type="PROSITE" id="PS51029">
    <property type="entry name" value="MADF"/>
    <property type="match status" value="1"/>
</dbReference>
<dbReference type="GO" id="GO:0006357">
    <property type="term" value="P:regulation of transcription by RNA polymerase II"/>
    <property type="evidence" value="ECO:0007669"/>
    <property type="project" value="TreeGrafter"/>
</dbReference>